<dbReference type="InterPro" id="IPR013783">
    <property type="entry name" value="Ig-like_fold"/>
</dbReference>
<reference evidence="7" key="1">
    <citation type="submission" date="2025-08" db="UniProtKB">
        <authorList>
            <consortium name="Ensembl"/>
        </authorList>
    </citation>
    <scope>IDENTIFICATION</scope>
</reference>
<evidence type="ECO:0000256" key="3">
    <source>
        <dbReference type="ARBA" id="ARBA00023157"/>
    </source>
</evidence>
<keyword evidence="5" id="KW-0393">Immunoglobulin domain</keyword>
<dbReference type="GeneTree" id="ENSGT00940000159358"/>
<organism evidence="7 8">
    <name type="scientific">Eptatretus burgeri</name>
    <name type="common">Inshore hagfish</name>
    <dbReference type="NCBI Taxonomy" id="7764"/>
    <lineage>
        <taxon>Eukaryota</taxon>
        <taxon>Metazoa</taxon>
        <taxon>Chordata</taxon>
        <taxon>Craniata</taxon>
        <taxon>Vertebrata</taxon>
        <taxon>Cyclostomata</taxon>
        <taxon>Myxini</taxon>
        <taxon>Myxiniformes</taxon>
        <taxon>Myxinidae</taxon>
        <taxon>Eptatretinae</taxon>
        <taxon>Eptatretus</taxon>
    </lineage>
</organism>
<evidence type="ECO:0000256" key="2">
    <source>
        <dbReference type="ARBA" id="ARBA00023136"/>
    </source>
</evidence>
<dbReference type="InterPro" id="IPR013151">
    <property type="entry name" value="Immunoglobulin_dom"/>
</dbReference>
<dbReference type="Pfam" id="PF00047">
    <property type="entry name" value="ig"/>
    <property type="match status" value="1"/>
</dbReference>
<dbReference type="PANTHER" id="PTHR11640">
    <property type="entry name" value="NEPHRIN"/>
    <property type="match status" value="1"/>
</dbReference>
<dbReference type="Pfam" id="PF22971">
    <property type="entry name" value="Ig_VEGFR-1-like_5th"/>
    <property type="match status" value="1"/>
</dbReference>
<evidence type="ECO:0000256" key="5">
    <source>
        <dbReference type="ARBA" id="ARBA00023319"/>
    </source>
</evidence>
<keyword evidence="4" id="KW-0325">Glycoprotein</keyword>
<dbReference type="SUPFAM" id="SSF48726">
    <property type="entry name" value="Immunoglobulin"/>
    <property type="match status" value="4"/>
</dbReference>
<dbReference type="GO" id="GO:0005886">
    <property type="term" value="C:plasma membrane"/>
    <property type="evidence" value="ECO:0007669"/>
    <property type="project" value="TreeGrafter"/>
</dbReference>
<accession>A0A8C4N8S3</accession>
<proteinExistence type="predicted"/>
<dbReference type="PROSITE" id="PS50835">
    <property type="entry name" value="IG_LIKE"/>
    <property type="match status" value="2"/>
</dbReference>
<sequence length="602" mass="68432">MSQSKFSGGEVKKTRIVWNNQEGFTLLIQSQDHPGLCYCQTVINGTVYMSKQYIPMITDKAPQNALQLNISDQIYSLVGHSFSLHCSVEDLNKVQRVLSWIYPGSKLHGKEVTKGNETHHQSTLEVTNTTLDYTGQYVCILTYMFVEDGEMKYIKHQAKTSVNVLEKPLILLRSNTTRTIEVLKDQLSVKIKVEMEAYPAPETQWLKDNGVILSKQIRYLQQSQGKTFTLTIHELKREDAGLYVFWARACGNGITVTQNISFYLQVYEPPQVEGGLTVKDITYPLRSKQTLLCSAFGVPMPDIFWQWKPGSCENETGNHFPQSDGWWAQKNSGNVNGAVPNVWLSFQGSENKTLSTMEIYNAQFSGCYRCVSHNYLGNDSFGFAFYVTDVPSGLNIHLRDSGPMRVVEGDPLNLECAANKHLFSTPRWFLREEVLHTNFTETSREGDYSLISQLDFAMAQQVHGGVYECEARSCLTGILHRTNFTLIVQSEQFMFLYRIEKPDRVPDQNQNLTGLFLSPTQHMHQVLSYVVNNFLKYRAAYCSWPHLSMMKNHSKILGSGSSPKSNRFLLVTHTTCLSFVLVRPQHFEISCCMYFLATSLNG</sequence>
<dbReference type="Pfam" id="PF07679">
    <property type="entry name" value="I-set"/>
    <property type="match status" value="1"/>
</dbReference>
<keyword evidence="3" id="KW-1015">Disulfide bond</keyword>
<dbReference type="InterPro" id="IPR036179">
    <property type="entry name" value="Ig-like_dom_sf"/>
</dbReference>
<evidence type="ECO:0000256" key="1">
    <source>
        <dbReference type="ARBA" id="ARBA00004479"/>
    </source>
</evidence>
<dbReference type="GO" id="GO:0098609">
    <property type="term" value="P:cell-cell adhesion"/>
    <property type="evidence" value="ECO:0007669"/>
    <property type="project" value="TreeGrafter"/>
</dbReference>
<dbReference type="Pfam" id="PF21339">
    <property type="entry name" value="VEGFR-1-like_Ig-like"/>
    <property type="match status" value="1"/>
</dbReference>
<evidence type="ECO:0000259" key="6">
    <source>
        <dbReference type="PROSITE" id="PS50835"/>
    </source>
</evidence>
<dbReference type="InterPro" id="IPR007110">
    <property type="entry name" value="Ig-like_dom"/>
</dbReference>
<dbReference type="InterPro" id="IPR055229">
    <property type="entry name" value="VEGFR1-3_5th"/>
</dbReference>
<dbReference type="Ensembl" id="ENSEBUT00000003238.1">
    <property type="protein sequence ID" value="ENSEBUP00000002876.1"/>
    <property type="gene ID" value="ENSEBUG00000002161.1"/>
</dbReference>
<evidence type="ECO:0000313" key="7">
    <source>
        <dbReference type="Ensembl" id="ENSEBUP00000002876.1"/>
    </source>
</evidence>
<dbReference type="AlphaFoldDB" id="A0A8C4N8S3"/>
<dbReference type="GO" id="GO:0050839">
    <property type="term" value="F:cell adhesion molecule binding"/>
    <property type="evidence" value="ECO:0007669"/>
    <property type="project" value="TreeGrafter"/>
</dbReference>
<protein>
    <recommendedName>
        <fullName evidence="6">Ig-like domain-containing protein</fullName>
    </recommendedName>
</protein>
<keyword evidence="2" id="KW-0472">Membrane</keyword>
<dbReference type="InterPro" id="IPR051275">
    <property type="entry name" value="Cell_adhesion_signaling"/>
</dbReference>
<dbReference type="PANTHER" id="PTHR11640:SF31">
    <property type="entry name" value="IRREGULAR CHIASM C-ROUGHEST PROTEIN-RELATED"/>
    <property type="match status" value="1"/>
</dbReference>
<reference evidence="7" key="2">
    <citation type="submission" date="2025-09" db="UniProtKB">
        <authorList>
            <consortium name="Ensembl"/>
        </authorList>
    </citation>
    <scope>IDENTIFICATION</scope>
</reference>
<feature type="domain" description="Ig-like" evidence="6">
    <location>
        <begin position="391"/>
        <end position="485"/>
    </location>
</feature>
<comment type="subcellular location">
    <subcellularLocation>
        <location evidence="1">Membrane</location>
        <topology evidence="1">Single-pass type I membrane protein</topology>
    </subcellularLocation>
</comment>
<dbReference type="InterPro" id="IPR003599">
    <property type="entry name" value="Ig_sub"/>
</dbReference>
<dbReference type="Proteomes" id="UP000694388">
    <property type="component" value="Unplaced"/>
</dbReference>
<keyword evidence="8" id="KW-1185">Reference proteome</keyword>
<dbReference type="Gene3D" id="2.60.40.10">
    <property type="entry name" value="Immunoglobulins"/>
    <property type="match status" value="4"/>
</dbReference>
<dbReference type="PRINTS" id="PR01832">
    <property type="entry name" value="VEGFRECEPTOR"/>
</dbReference>
<evidence type="ECO:0000313" key="8">
    <source>
        <dbReference type="Proteomes" id="UP000694388"/>
    </source>
</evidence>
<dbReference type="GO" id="GO:0005911">
    <property type="term" value="C:cell-cell junction"/>
    <property type="evidence" value="ECO:0007669"/>
    <property type="project" value="TreeGrafter"/>
</dbReference>
<dbReference type="SMART" id="SM00409">
    <property type="entry name" value="IG"/>
    <property type="match status" value="4"/>
</dbReference>
<evidence type="ECO:0000256" key="4">
    <source>
        <dbReference type="ARBA" id="ARBA00023180"/>
    </source>
</evidence>
<dbReference type="InterPro" id="IPR013098">
    <property type="entry name" value="Ig_I-set"/>
</dbReference>
<feature type="domain" description="Ig-like" evidence="6">
    <location>
        <begin position="62"/>
        <end position="161"/>
    </location>
</feature>
<name>A0A8C4N8S3_EPTBU</name>